<dbReference type="STRING" id="714315.GCA_000516535_00588"/>
<dbReference type="OrthoDB" id="946181at2"/>
<evidence type="ECO:0000313" key="2">
    <source>
        <dbReference type="Proteomes" id="UP000321606"/>
    </source>
</evidence>
<accession>A0A510J8N3</accession>
<proteinExistence type="predicted"/>
<dbReference type="Proteomes" id="UP000321606">
    <property type="component" value="Chromosome"/>
</dbReference>
<evidence type="ECO:0000313" key="1">
    <source>
        <dbReference type="EMBL" id="BBM35660.1"/>
    </source>
</evidence>
<dbReference type="KEGG" id="lgo:JCM16774_0588"/>
<dbReference type="AlphaFoldDB" id="A0A510J8N3"/>
<reference evidence="1 2" key="1">
    <citation type="submission" date="2019-07" db="EMBL/GenBank/DDBJ databases">
        <title>Complete Genome Sequence of Leptotrichia goodfellowii Strain JCM 16774.</title>
        <authorList>
            <person name="Watanabe S."/>
            <person name="Cui L."/>
        </authorList>
    </citation>
    <scope>NUCLEOTIDE SEQUENCE [LARGE SCALE GENOMIC DNA]</scope>
    <source>
        <strain evidence="1 2">JCM16774</strain>
    </source>
</reference>
<protein>
    <recommendedName>
        <fullName evidence="3">Lipoprotein</fullName>
    </recommendedName>
</protein>
<dbReference type="RefSeq" id="WP_026737176.1">
    <property type="nucleotide sequence ID" value="NZ_AP019822.1"/>
</dbReference>
<dbReference type="PROSITE" id="PS51257">
    <property type="entry name" value="PROKAR_LIPOPROTEIN"/>
    <property type="match status" value="1"/>
</dbReference>
<dbReference type="EMBL" id="AP019822">
    <property type="protein sequence ID" value="BBM35660.1"/>
    <property type="molecule type" value="Genomic_DNA"/>
</dbReference>
<sequence>MKKIFLTFSVIIFLLSCNSNKPETKKEVTENKNQEYNKILNSDGIEFKISSENKDNKNIVSISTKGLSEVEYNETFDIENYKIANSEVADLDSDGSPELFVYAQSKDKEKYTKVLIFSVNNKKSMSEAFFAEDNKSQSQNKFFVEGKHLCEVSSFKSAKSLL</sequence>
<organism evidence="1 2">
    <name type="scientific">Pseudoleptotrichia goodfellowii</name>
    <dbReference type="NCBI Taxonomy" id="157692"/>
    <lineage>
        <taxon>Bacteria</taxon>
        <taxon>Fusobacteriati</taxon>
        <taxon>Fusobacteriota</taxon>
        <taxon>Fusobacteriia</taxon>
        <taxon>Fusobacteriales</taxon>
        <taxon>Leptotrichiaceae</taxon>
        <taxon>Pseudoleptotrichia</taxon>
    </lineage>
</organism>
<name>A0A510J8N3_9FUSO</name>
<evidence type="ECO:0008006" key="3">
    <source>
        <dbReference type="Google" id="ProtNLM"/>
    </source>
</evidence>
<gene>
    <name evidence="1" type="ORF">JCM16774_0588</name>
</gene>